<comment type="similarity">
    <text evidence="1 3">Belongs to the pirin family.</text>
</comment>
<dbReference type="OrthoDB" id="9780903at2"/>
<dbReference type="Pfam" id="PF17954">
    <property type="entry name" value="Pirin_C_2"/>
    <property type="match status" value="1"/>
</dbReference>
<accession>A0A1Y5TDS8</accession>
<comment type="cofactor">
    <cofactor evidence="2">
        <name>Fe cation</name>
        <dbReference type="ChEBI" id="CHEBI:24875"/>
    </cofactor>
    <text evidence="2">Binds 1 Fe cation per subunit.</text>
</comment>
<evidence type="ECO:0000256" key="2">
    <source>
        <dbReference type="PIRSR" id="PIRSR006232-1"/>
    </source>
</evidence>
<feature type="domain" description="Quercetin 2,3-dioxygenase C-terminal cupin" evidence="5">
    <location>
        <begin position="144"/>
        <end position="229"/>
    </location>
</feature>
<dbReference type="EMBL" id="FWFR01000002">
    <property type="protein sequence ID" value="SLN61823.1"/>
    <property type="molecule type" value="Genomic_DNA"/>
</dbReference>
<dbReference type="SUPFAM" id="SSF51182">
    <property type="entry name" value="RmlC-like cupins"/>
    <property type="match status" value="1"/>
</dbReference>
<feature type="binding site" evidence="2">
    <location>
        <position position="57"/>
    </location>
    <ligand>
        <name>Fe cation</name>
        <dbReference type="ChEBI" id="CHEBI:24875"/>
    </ligand>
</feature>
<dbReference type="EC" id="1.13.11.24" evidence="6"/>
<dbReference type="InterPro" id="IPR041602">
    <property type="entry name" value="Quercetinase_C"/>
</dbReference>
<sequence length="231" mass="25281">MIAKRSAAERGVERLDWLHSKHSFSFGRYFDPQHMGHGPLRVINEDKVVPGAGFGEHGHRDMEIISFVLNGALAHRDTLGSGSVIRRGQIQRMSAGTGIRHSEFNASETEAVHFLQIWIEPERKGLAPGYEEKAVDLDTPGIRLIGSRDGRDGSVTIHRDADLYVVRPEPGKALRHSLRPGRIAWVQSTAGQMLVNGTRLAAGDGAAIDDLDSLEFVANDNAEALLFDMAA</sequence>
<protein>
    <submittedName>
        <fullName evidence="6">Quercetin 2,3-dioxygenase</fullName>
        <ecNumber evidence="6">1.13.11.24</ecNumber>
    </submittedName>
</protein>
<keyword evidence="2" id="KW-0479">Metal-binding</keyword>
<dbReference type="InterPro" id="IPR003829">
    <property type="entry name" value="Pirin_N_dom"/>
</dbReference>
<dbReference type="PANTHER" id="PTHR43212">
    <property type="entry name" value="QUERCETIN 2,3-DIOXYGENASE"/>
    <property type="match status" value="1"/>
</dbReference>
<reference evidence="6 7" key="1">
    <citation type="submission" date="2017-03" db="EMBL/GenBank/DDBJ databases">
        <authorList>
            <person name="Afonso C.L."/>
            <person name="Miller P.J."/>
            <person name="Scott M.A."/>
            <person name="Spackman E."/>
            <person name="Goraichik I."/>
            <person name="Dimitrov K.M."/>
            <person name="Suarez D.L."/>
            <person name="Swayne D.E."/>
        </authorList>
    </citation>
    <scope>NUCLEOTIDE SEQUENCE [LARGE SCALE GENOMIC DNA]</scope>
    <source>
        <strain evidence="6 7">CECT 7691</strain>
    </source>
</reference>
<dbReference type="CDD" id="cd20311">
    <property type="entry name" value="cupin_Yhhw_C"/>
    <property type="match status" value="1"/>
</dbReference>
<name>A0A1Y5TDS8_9PROT</name>
<feature type="binding site" evidence="2">
    <location>
        <position position="59"/>
    </location>
    <ligand>
        <name>Fe cation</name>
        <dbReference type="ChEBI" id="CHEBI:24875"/>
    </ligand>
</feature>
<proteinExistence type="inferred from homology"/>
<dbReference type="InParanoid" id="A0A1Y5TDS8"/>
<evidence type="ECO:0000259" key="5">
    <source>
        <dbReference type="Pfam" id="PF17954"/>
    </source>
</evidence>
<keyword evidence="2" id="KW-0408">Iron</keyword>
<evidence type="ECO:0000259" key="4">
    <source>
        <dbReference type="Pfam" id="PF02678"/>
    </source>
</evidence>
<dbReference type="InterPro" id="IPR011051">
    <property type="entry name" value="RmlC_Cupin_sf"/>
</dbReference>
<dbReference type="CDD" id="cd02910">
    <property type="entry name" value="cupin_Yhhw_N"/>
    <property type="match status" value="1"/>
</dbReference>
<keyword evidence="6" id="KW-0560">Oxidoreductase</keyword>
<keyword evidence="7" id="KW-1185">Reference proteome</keyword>
<dbReference type="FunCoup" id="A0A1Y5TDS8">
    <property type="interactions" value="88"/>
</dbReference>
<dbReference type="GO" id="GO:0008127">
    <property type="term" value="F:quercetin 2,3-dioxygenase activity"/>
    <property type="evidence" value="ECO:0007669"/>
    <property type="project" value="UniProtKB-EC"/>
</dbReference>
<dbReference type="AlphaFoldDB" id="A0A1Y5TDS8"/>
<dbReference type="GO" id="GO:0046872">
    <property type="term" value="F:metal ion binding"/>
    <property type="evidence" value="ECO:0007669"/>
    <property type="project" value="UniProtKB-KW"/>
</dbReference>
<organism evidence="6 7">
    <name type="scientific">Oceanibacterium hippocampi</name>
    <dbReference type="NCBI Taxonomy" id="745714"/>
    <lineage>
        <taxon>Bacteria</taxon>
        <taxon>Pseudomonadati</taxon>
        <taxon>Pseudomonadota</taxon>
        <taxon>Alphaproteobacteria</taxon>
        <taxon>Sneathiellales</taxon>
        <taxon>Sneathiellaceae</taxon>
        <taxon>Oceanibacterium</taxon>
    </lineage>
</organism>
<dbReference type="PIRSF" id="PIRSF006232">
    <property type="entry name" value="Pirin"/>
    <property type="match status" value="1"/>
</dbReference>
<keyword evidence="6" id="KW-0223">Dioxygenase</keyword>
<feature type="binding site" evidence="2">
    <location>
        <position position="103"/>
    </location>
    <ligand>
        <name>Fe cation</name>
        <dbReference type="ChEBI" id="CHEBI:24875"/>
    </ligand>
</feature>
<feature type="domain" description="Pirin N-terminal" evidence="4">
    <location>
        <begin position="10"/>
        <end position="119"/>
    </location>
</feature>
<dbReference type="RefSeq" id="WP_085884049.1">
    <property type="nucleotide sequence ID" value="NZ_FWFR01000002.1"/>
</dbReference>
<feature type="binding site" evidence="2">
    <location>
        <position position="101"/>
    </location>
    <ligand>
        <name>Fe cation</name>
        <dbReference type="ChEBI" id="CHEBI:24875"/>
    </ligand>
</feature>
<dbReference type="Proteomes" id="UP000193200">
    <property type="component" value="Unassembled WGS sequence"/>
</dbReference>
<gene>
    <name evidence="6" type="primary">yhhW_2</name>
    <name evidence="6" type="ORF">OCH7691_02724</name>
</gene>
<evidence type="ECO:0000256" key="3">
    <source>
        <dbReference type="RuleBase" id="RU003457"/>
    </source>
</evidence>
<dbReference type="Gene3D" id="2.60.120.10">
    <property type="entry name" value="Jelly Rolls"/>
    <property type="match status" value="2"/>
</dbReference>
<evidence type="ECO:0000313" key="6">
    <source>
        <dbReference type="EMBL" id="SLN61823.1"/>
    </source>
</evidence>
<dbReference type="Pfam" id="PF02678">
    <property type="entry name" value="Pirin"/>
    <property type="match status" value="1"/>
</dbReference>
<dbReference type="PANTHER" id="PTHR43212:SF3">
    <property type="entry name" value="QUERCETIN 2,3-DIOXYGENASE"/>
    <property type="match status" value="1"/>
</dbReference>
<dbReference type="InterPro" id="IPR014710">
    <property type="entry name" value="RmlC-like_jellyroll"/>
</dbReference>
<evidence type="ECO:0000256" key="1">
    <source>
        <dbReference type="ARBA" id="ARBA00008416"/>
    </source>
</evidence>
<dbReference type="InterPro" id="IPR012093">
    <property type="entry name" value="Pirin"/>
</dbReference>
<evidence type="ECO:0000313" key="7">
    <source>
        <dbReference type="Proteomes" id="UP000193200"/>
    </source>
</evidence>